<accession>A0A7N6A434</accession>
<proteinExistence type="predicted"/>
<feature type="signal peptide" evidence="1">
    <location>
        <begin position="1"/>
        <end position="22"/>
    </location>
</feature>
<organism evidence="2 3">
    <name type="scientific">Anabas testudineus</name>
    <name type="common">Climbing perch</name>
    <name type="synonym">Anthias testudineus</name>
    <dbReference type="NCBI Taxonomy" id="64144"/>
    <lineage>
        <taxon>Eukaryota</taxon>
        <taxon>Metazoa</taxon>
        <taxon>Chordata</taxon>
        <taxon>Craniata</taxon>
        <taxon>Vertebrata</taxon>
        <taxon>Euteleostomi</taxon>
        <taxon>Actinopterygii</taxon>
        <taxon>Neopterygii</taxon>
        <taxon>Teleostei</taxon>
        <taxon>Neoteleostei</taxon>
        <taxon>Acanthomorphata</taxon>
        <taxon>Anabantaria</taxon>
        <taxon>Anabantiformes</taxon>
        <taxon>Anabantoidei</taxon>
        <taxon>Anabantidae</taxon>
        <taxon>Anabas</taxon>
    </lineage>
</organism>
<evidence type="ECO:0000313" key="2">
    <source>
        <dbReference type="Ensembl" id="ENSATEP00000040678.1"/>
    </source>
</evidence>
<evidence type="ECO:0000313" key="3">
    <source>
        <dbReference type="Proteomes" id="UP000265040"/>
    </source>
</evidence>
<evidence type="ECO:0000256" key="1">
    <source>
        <dbReference type="SAM" id="SignalP"/>
    </source>
</evidence>
<protein>
    <submittedName>
        <fullName evidence="2">Uncharacterized protein</fullName>
    </submittedName>
</protein>
<name>A0A7N6A434_ANATE</name>
<sequence>MWPSIHTVLLLLLAGCCRPVLPGWGLQVPQGRAPRRPDLAHGRA</sequence>
<keyword evidence="1" id="KW-0732">Signal</keyword>
<reference evidence="2" key="3">
    <citation type="submission" date="2025-09" db="UniProtKB">
        <authorList>
            <consortium name="Ensembl"/>
        </authorList>
    </citation>
    <scope>IDENTIFICATION</scope>
</reference>
<keyword evidence="3" id="KW-1185">Reference proteome</keyword>
<reference evidence="2" key="2">
    <citation type="submission" date="2025-08" db="UniProtKB">
        <authorList>
            <consortium name="Ensembl"/>
        </authorList>
    </citation>
    <scope>IDENTIFICATION</scope>
</reference>
<dbReference type="AlphaFoldDB" id="A0A7N6A434"/>
<dbReference type="Proteomes" id="UP000265040">
    <property type="component" value="Chromosome 11"/>
</dbReference>
<dbReference type="Ensembl" id="ENSATET00000039589.1">
    <property type="protein sequence ID" value="ENSATEP00000040678.1"/>
    <property type="gene ID" value="ENSATEG00000026231.1"/>
</dbReference>
<reference evidence="2" key="1">
    <citation type="submission" date="2021-04" db="EMBL/GenBank/DDBJ databases">
        <authorList>
            <consortium name="Wellcome Sanger Institute Data Sharing"/>
        </authorList>
    </citation>
    <scope>NUCLEOTIDE SEQUENCE [LARGE SCALE GENOMIC DNA]</scope>
</reference>
<feature type="chain" id="PRO_5031443507" evidence="1">
    <location>
        <begin position="23"/>
        <end position="44"/>
    </location>
</feature>
<dbReference type="InParanoid" id="A0A7N6A434"/>